<dbReference type="PROSITE" id="PS50113">
    <property type="entry name" value="PAC"/>
    <property type="match status" value="3"/>
</dbReference>
<dbReference type="PANTHER" id="PTHR44757:SF2">
    <property type="entry name" value="BIOFILM ARCHITECTURE MAINTENANCE PROTEIN MBAA"/>
    <property type="match status" value="1"/>
</dbReference>
<dbReference type="Pfam" id="PF13426">
    <property type="entry name" value="PAS_9"/>
    <property type="match status" value="1"/>
</dbReference>
<proteinExistence type="predicted"/>
<sequence>MIPAPLRSDEDRALAALRALQVLDSPPEPEFDALVRTAALVCGVPVSAISLIDAQRQWFKAQVGLKGLDEAPRETAFCAHAVLGETVFEVPDARLDPRFADSPLVLASPHIRFYAGAPLRLSGGEHVGALCVIDREPRQLDDQQREVLQQLALAASQMLEGRRALRIERHAMAEASRAAALLQHSADAILSIDTQGLIRRANAAAERLFGAAPLQLRGRSHDSLVPESFRAREQNNRQALAAGEALSHESERLRLDGQRLLVSVTLVAEHDLDGGEIGVTEFIRDITAREEAAQALALSAERFRSLSDCVPVGVFQVDRGGQSGYTNEQWRQIYQIAPAQVSHETWLSRIHPEDRERVRQASQRSQGGKEPFDETYRVVWPGGEVRHVRSRAQELQSLRGEPLGFVGMVEDITERRVFEAQLVQARDQARAAAQEALENARLLRNITDAVPGLVAYWRRDLSCRFASRSFEEWYGRSREDMLRLSVPDVLGPEAYERTRPYLEGVLAGQVQTFERSIRRPDGRLGQMLVHYVPDTDARGEVRGIFAVASDVSSLKTAQRELQLAASVFSATVDAVMVTDAQGLILSVNPAFTAITGFEPADVMGRSADVLGRDDRALEAQAREALRTQGHWQGELWRRRKSGEAFLQWLDLSVIPGDPLTGAEERQLHVFSDGTEQRRRDERLQHLAFHDALTGLANRSLLMERLGRLLGQTHRERRELALMYMDLDGFKAVNDSVGHAQGDALLRQVAARMSTLVRDTDTLARLGGDEFVLLLDQAAGPQELELVAGRLIEAVSQPMVLAGQSVVVGVSVGIARFPQHGRTVEGLMRAADLAMYAAKAAGRNCWQFAPDETPLAAS</sequence>
<evidence type="ECO:0000259" key="2">
    <source>
        <dbReference type="PROSITE" id="PS50112"/>
    </source>
</evidence>
<dbReference type="SMART" id="SM00091">
    <property type="entry name" value="PAS"/>
    <property type="match status" value="4"/>
</dbReference>
<dbReference type="Gene3D" id="3.30.70.270">
    <property type="match status" value="1"/>
</dbReference>
<dbReference type="NCBIfam" id="TIGR00254">
    <property type="entry name" value="GGDEF"/>
    <property type="match status" value="1"/>
</dbReference>
<dbReference type="InterPro" id="IPR052155">
    <property type="entry name" value="Biofilm_reg_signaling"/>
</dbReference>
<dbReference type="CDD" id="cd00130">
    <property type="entry name" value="PAS"/>
    <property type="match status" value="4"/>
</dbReference>
<feature type="domain" description="PAC" evidence="3">
    <location>
        <begin position="511"/>
        <end position="563"/>
    </location>
</feature>
<protein>
    <submittedName>
        <fullName evidence="5">PAS domain S-box protein</fullName>
    </submittedName>
</protein>
<accession>A0ABV0GJ58</accession>
<feature type="domain" description="PAS" evidence="2">
    <location>
        <begin position="299"/>
        <end position="369"/>
    </location>
</feature>
<evidence type="ECO:0000259" key="4">
    <source>
        <dbReference type="PROSITE" id="PS50887"/>
    </source>
</evidence>
<dbReference type="InterPro" id="IPR013656">
    <property type="entry name" value="PAS_4"/>
</dbReference>
<dbReference type="PROSITE" id="PS50887">
    <property type="entry name" value="GGDEF"/>
    <property type="match status" value="1"/>
</dbReference>
<dbReference type="PROSITE" id="PS50112">
    <property type="entry name" value="PAS"/>
    <property type="match status" value="3"/>
</dbReference>
<dbReference type="InterPro" id="IPR000700">
    <property type="entry name" value="PAS-assoc_C"/>
</dbReference>
<dbReference type="InterPro" id="IPR003018">
    <property type="entry name" value="GAF"/>
</dbReference>
<dbReference type="SUPFAM" id="SSF55073">
    <property type="entry name" value="Nucleotide cyclase"/>
    <property type="match status" value="1"/>
</dbReference>
<dbReference type="InterPro" id="IPR000160">
    <property type="entry name" value="GGDEF_dom"/>
</dbReference>
<dbReference type="Pfam" id="PF08448">
    <property type="entry name" value="PAS_4"/>
    <property type="match status" value="2"/>
</dbReference>
<dbReference type="InterPro" id="IPR013655">
    <property type="entry name" value="PAS_fold_3"/>
</dbReference>
<dbReference type="InterPro" id="IPR000014">
    <property type="entry name" value="PAS"/>
</dbReference>
<dbReference type="InterPro" id="IPR001610">
    <property type="entry name" value="PAC"/>
</dbReference>
<feature type="domain" description="PAC" evidence="3">
    <location>
        <begin position="372"/>
        <end position="424"/>
    </location>
</feature>
<evidence type="ECO:0000313" key="6">
    <source>
        <dbReference type="Proteomes" id="UP001462640"/>
    </source>
</evidence>
<dbReference type="Pfam" id="PF08447">
    <property type="entry name" value="PAS_3"/>
    <property type="match status" value="1"/>
</dbReference>
<organism evidence="5 6">
    <name type="scientific">Roseateles flavus</name>
    <dbReference type="NCBI Taxonomy" id="3149041"/>
    <lineage>
        <taxon>Bacteria</taxon>
        <taxon>Pseudomonadati</taxon>
        <taxon>Pseudomonadota</taxon>
        <taxon>Betaproteobacteria</taxon>
        <taxon>Burkholderiales</taxon>
        <taxon>Sphaerotilaceae</taxon>
        <taxon>Roseateles</taxon>
    </lineage>
</organism>
<dbReference type="EMBL" id="JBDPZC010000011">
    <property type="protein sequence ID" value="MEO3715055.1"/>
    <property type="molecule type" value="Genomic_DNA"/>
</dbReference>
<keyword evidence="1" id="KW-0175">Coiled coil</keyword>
<keyword evidence="6" id="KW-1185">Reference proteome</keyword>
<evidence type="ECO:0000259" key="3">
    <source>
        <dbReference type="PROSITE" id="PS50113"/>
    </source>
</evidence>
<feature type="domain" description="PAS" evidence="2">
    <location>
        <begin position="560"/>
        <end position="615"/>
    </location>
</feature>
<evidence type="ECO:0000256" key="1">
    <source>
        <dbReference type="SAM" id="Coils"/>
    </source>
</evidence>
<dbReference type="CDD" id="cd01949">
    <property type="entry name" value="GGDEF"/>
    <property type="match status" value="1"/>
</dbReference>
<feature type="coiled-coil region" evidence="1">
    <location>
        <begin position="415"/>
        <end position="446"/>
    </location>
</feature>
<feature type="domain" description="PAC" evidence="3">
    <location>
        <begin position="246"/>
        <end position="298"/>
    </location>
</feature>
<dbReference type="InterPro" id="IPR035965">
    <property type="entry name" value="PAS-like_dom_sf"/>
</dbReference>
<name>A0ABV0GJ58_9BURK</name>
<feature type="domain" description="PAS" evidence="2">
    <location>
        <begin position="174"/>
        <end position="243"/>
    </location>
</feature>
<feature type="domain" description="GGDEF" evidence="4">
    <location>
        <begin position="717"/>
        <end position="850"/>
    </location>
</feature>
<dbReference type="InterPro" id="IPR043128">
    <property type="entry name" value="Rev_trsase/Diguanyl_cyclase"/>
</dbReference>
<dbReference type="InterPro" id="IPR029787">
    <property type="entry name" value="Nucleotide_cyclase"/>
</dbReference>
<dbReference type="Gene3D" id="3.30.450.40">
    <property type="match status" value="1"/>
</dbReference>
<dbReference type="SUPFAM" id="SSF55785">
    <property type="entry name" value="PYP-like sensor domain (PAS domain)"/>
    <property type="match status" value="4"/>
</dbReference>
<dbReference type="Proteomes" id="UP001462640">
    <property type="component" value="Unassembled WGS sequence"/>
</dbReference>
<comment type="caution">
    <text evidence="5">The sequence shown here is derived from an EMBL/GenBank/DDBJ whole genome shotgun (WGS) entry which is preliminary data.</text>
</comment>
<reference evidence="5 6" key="1">
    <citation type="submission" date="2024-05" db="EMBL/GenBank/DDBJ databases">
        <title>Roseateles sp. 2.12 16S ribosomal RNA gene Genome sequencing and assembly.</title>
        <authorList>
            <person name="Woo H."/>
        </authorList>
    </citation>
    <scope>NUCLEOTIDE SEQUENCE [LARGE SCALE GENOMIC DNA]</scope>
    <source>
        <strain evidence="5 6">2.12</strain>
    </source>
</reference>
<dbReference type="NCBIfam" id="TIGR00229">
    <property type="entry name" value="sensory_box"/>
    <property type="match status" value="4"/>
</dbReference>
<gene>
    <name evidence="5" type="ORF">ABDJ40_19995</name>
</gene>
<dbReference type="SMART" id="SM00267">
    <property type="entry name" value="GGDEF"/>
    <property type="match status" value="1"/>
</dbReference>
<dbReference type="Pfam" id="PF00990">
    <property type="entry name" value="GGDEF"/>
    <property type="match status" value="1"/>
</dbReference>
<dbReference type="SMART" id="SM00065">
    <property type="entry name" value="GAF"/>
    <property type="match status" value="1"/>
</dbReference>
<dbReference type="Gene3D" id="3.30.450.20">
    <property type="entry name" value="PAS domain"/>
    <property type="match status" value="4"/>
</dbReference>
<dbReference type="SMART" id="SM00086">
    <property type="entry name" value="PAC"/>
    <property type="match status" value="3"/>
</dbReference>
<dbReference type="SUPFAM" id="SSF55781">
    <property type="entry name" value="GAF domain-like"/>
    <property type="match status" value="1"/>
</dbReference>
<dbReference type="Pfam" id="PF01590">
    <property type="entry name" value="GAF"/>
    <property type="match status" value="1"/>
</dbReference>
<dbReference type="PANTHER" id="PTHR44757">
    <property type="entry name" value="DIGUANYLATE CYCLASE DGCP"/>
    <property type="match status" value="1"/>
</dbReference>
<dbReference type="RefSeq" id="WP_347612297.1">
    <property type="nucleotide sequence ID" value="NZ_JBDPZC010000011.1"/>
</dbReference>
<evidence type="ECO:0000313" key="5">
    <source>
        <dbReference type="EMBL" id="MEO3715055.1"/>
    </source>
</evidence>
<dbReference type="InterPro" id="IPR029016">
    <property type="entry name" value="GAF-like_dom_sf"/>
</dbReference>